<dbReference type="InterPro" id="IPR011438">
    <property type="entry name" value="DUF1541"/>
</dbReference>
<dbReference type="PATRIC" id="fig|157733.3.peg.936"/>
<proteinExistence type="predicted"/>
<comment type="caution">
    <text evidence="4">The sequence shown here is derived from an EMBL/GenBank/DDBJ whole genome shotgun (WGS) entry which is preliminary data.</text>
</comment>
<feature type="compositionally biased region" description="Low complexity" evidence="1">
    <location>
        <begin position="35"/>
        <end position="44"/>
    </location>
</feature>
<gene>
    <name evidence="4" type="ORF">AB986_14365</name>
</gene>
<feature type="region of interest" description="Disordered" evidence="1">
    <location>
        <begin position="29"/>
        <end position="60"/>
    </location>
</feature>
<accession>A0A0J6CLG4</accession>
<dbReference type="PROSITE" id="PS51257">
    <property type="entry name" value="PROKAR_LIPOPROTEIN"/>
    <property type="match status" value="1"/>
</dbReference>
<name>A0A0J6CLG4_9BACL</name>
<dbReference type="AlphaFoldDB" id="A0A0J6CLG4"/>
<feature type="domain" description="DUF1541" evidence="3">
    <location>
        <begin position="136"/>
        <end position="187"/>
    </location>
</feature>
<keyword evidence="2" id="KW-0732">Signal</keyword>
<evidence type="ECO:0000259" key="3">
    <source>
        <dbReference type="Pfam" id="PF07563"/>
    </source>
</evidence>
<dbReference type="OrthoDB" id="1701949at2"/>
<sequence length="193" mass="20793">MKNKSAIAMTIAILSLLLVACGNNESMMNEETNKESSQMNSNSEESMDGMNHSGSSDIPEGLKEAKNPTFEVGSKAIITASHMKGMEGAEATIKGAYETTAYVISYTPTSGGEKVNNHKWIIQEEIEEAGDENLEKGKEVTITASHMKGMNGAKGIIESSNPTTVYMVDYMSASGGEEVTNHKWVTESELTVK</sequence>
<organism evidence="4 5">
    <name type="scientific">Guptibacillus hwajinpoensis</name>
    <dbReference type="NCBI Taxonomy" id="208199"/>
    <lineage>
        <taxon>Bacteria</taxon>
        <taxon>Bacillati</taxon>
        <taxon>Bacillota</taxon>
        <taxon>Bacilli</taxon>
        <taxon>Bacillales</taxon>
        <taxon>Guptibacillaceae</taxon>
        <taxon>Guptibacillus</taxon>
    </lineage>
</organism>
<dbReference type="Gene3D" id="2.30.30.1210">
    <property type="entry name" value="Domain of unknown function DUF1541"/>
    <property type="match status" value="1"/>
</dbReference>
<feature type="domain" description="DUF1541" evidence="3">
    <location>
        <begin position="72"/>
        <end position="123"/>
    </location>
</feature>
<dbReference type="STRING" id="157733.AB986_14365"/>
<evidence type="ECO:0000256" key="1">
    <source>
        <dbReference type="SAM" id="MobiDB-lite"/>
    </source>
</evidence>
<dbReference type="Proteomes" id="UP000035996">
    <property type="component" value="Unassembled WGS sequence"/>
</dbReference>
<dbReference type="RefSeq" id="WP_048311850.1">
    <property type="nucleotide sequence ID" value="NZ_CP119526.1"/>
</dbReference>
<feature type="signal peptide" evidence="2">
    <location>
        <begin position="1"/>
        <end position="20"/>
    </location>
</feature>
<keyword evidence="5" id="KW-1185">Reference proteome</keyword>
<reference evidence="4" key="1">
    <citation type="submission" date="2015-06" db="EMBL/GenBank/DDBJ databases">
        <authorList>
            <person name="Liu B."/>
            <person name="Wang J."/>
            <person name="Zhu Y."/>
            <person name="Liu G."/>
            <person name="Chen Q."/>
            <person name="Zheng C."/>
            <person name="Che J."/>
            <person name="Ge C."/>
            <person name="Shi H."/>
            <person name="Pan Z."/>
            <person name="Liu X."/>
        </authorList>
    </citation>
    <scope>NUCLEOTIDE SEQUENCE [LARGE SCALE GENOMIC DNA]</scope>
    <source>
        <strain evidence="4">DSM 16346</strain>
    </source>
</reference>
<evidence type="ECO:0000313" key="4">
    <source>
        <dbReference type="EMBL" id="KMM37071.1"/>
    </source>
</evidence>
<evidence type="ECO:0000256" key="2">
    <source>
        <dbReference type="SAM" id="SignalP"/>
    </source>
</evidence>
<dbReference type="EMBL" id="LELK01000004">
    <property type="protein sequence ID" value="KMM37071.1"/>
    <property type="molecule type" value="Genomic_DNA"/>
</dbReference>
<dbReference type="Pfam" id="PF07563">
    <property type="entry name" value="DUF1541"/>
    <property type="match status" value="2"/>
</dbReference>
<feature type="chain" id="PRO_5039537433" description="DUF1541 domain-containing protein" evidence="2">
    <location>
        <begin position="21"/>
        <end position="193"/>
    </location>
</feature>
<evidence type="ECO:0000313" key="5">
    <source>
        <dbReference type="Proteomes" id="UP000035996"/>
    </source>
</evidence>
<protein>
    <recommendedName>
        <fullName evidence="3">DUF1541 domain-containing protein</fullName>
    </recommendedName>
</protein>